<organism evidence="1 2">
    <name type="scientific">Brassica cretica</name>
    <name type="common">Mustard</name>
    <dbReference type="NCBI Taxonomy" id="69181"/>
    <lineage>
        <taxon>Eukaryota</taxon>
        <taxon>Viridiplantae</taxon>
        <taxon>Streptophyta</taxon>
        <taxon>Embryophyta</taxon>
        <taxon>Tracheophyta</taxon>
        <taxon>Spermatophyta</taxon>
        <taxon>Magnoliopsida</taxon>
        <taxon>eudicotyledons</taxon>
        <taxon>Gunneridae</taxon>
        <taxon>Pentapetalae</taxon>
        <taxon>rosids</taxon>
        <taxon>malvids</taxon>
        <taxon>Brassicales</taxon>
        <taxon>Brassicaceae</taxon>
        <taxon>Brassiceae</taxon>
        <taxon>Brassica</taxon>
    </lineage>
</organism>
<comment type="caution">
    <text evidence="1">The sequence shown here is derived from an EMBL/GenBank/DDBJ whole genome shotgun (WGS) entry which is preliminary data.</text>
</comment>
<accession>A0A8S9NJX2</accession>
<evidence type="ECO:0000313" key="1">
    <source>
        <dbReference type="EMBL" id="KAF3502038.1"/>
    </source>
</evidence>
<evidence type="ECO:0000313" key="2">
    <source>
        <dbReference type="Proteomes" id="UP000712600"/>
    </source>
</evidence>
<dbReference type="Proteomes" id="UP000712600">
    <property type="component" value="Unassembled WGS sequence"/>
</dbReference>
<gene>
    <name evidence="1" type="ORF">F2Q69_00042344</name>
</gene>
<dbReference type="EMBL" id="QGKX02001621">
    <property type="protein sequence ID" value="KAF3502038.1"/>
    <property type="molecule type" value="Genomic_DNA"/>
</dbReference>
<protein>
    <submittedName>
        <fullName evidence="1">Uncharacterized protein</fullName>
    </submittedName>
</protein>
<sequence length="195" mass="21772">MKIYAPCSTSTTLLTGSGHDLQLISTVPPCALKHLDTSCSLQHIDRSTFCSGHVPPRTDDSYQLKSYVLPRIHQEAPKDRPWYSESSILDQEDPEIFTIGEYTQRRVSFLLSFLRAEHGSLVHKNTLTDLTSEIESLGHAIVDGAPPAAEAEILHLVGSLSIIRVEEVASWREKYQLSDDVDIRVMGLIDRSVRS</sequence>
<reference evidence="1" key="1">
    <citation type="submission" date="2019-12" db="EMBL/GenBank/DDBJ databases">
        <title>Genome sequencing and annotation of Brassica cretica.</title>
        <authorList>
            <person name="Studholme D.J."/>
            <person name="Sarris P."/>
        </authorList>
    </citation>
    <scope>NUCLEOTIDE SEQUENCE</scope>
    <source>
        <strain evidence="1">PFS-109/04</strain>
        <tissue evidence="1">Leaf</tissue>
    </source>
</reference>
<name>A0A8S9NJX2_BRACR</name>
<dbReference type="AlphaFoldDB" id="A0A8S9NJX2"/>
<proteinExistence type="predicted"/>